<evidence type="ECO:0008006" key="3">
    <source>
        <dbReference type="Google" id="ProtNLM"/>
    </source>
</evidence>
<reference evidence="2" key="2">
    <citation type="submission" date="2020-07" db="EMBL/GenBank/DDBJ databases">
        <authorList>
            <person name="Vera ALvarez R."/>
            <person name="Arias-Moreno D.M."/>
            <person name="Jimenez-Jacinto V."/>
            <person name="Jimenez-Bremont J.F."/>
            <person name="Swaminathan K."/>
            <person name="Moose S.P."/>
            <person name="Guerrero-Gonzalez M.L."/>
            <person name="Marino-Ramirez L."/>
            <person name="Landsman D."/>
            <person name="Rodriguez-Kessler M."/>
            <person name="Delgado-Sanchez P."/>
        </authorList>
    </citation>
    <scope>NUCLEOTIDE SEQUENCE</scope>
    <source>
        <tissue evidence="2">Cladode</tissue>
    </source>
</reference>
<feature type="chain" id="PRO_5027590794" description="Secreted protein" evidence="1">
    <location>
        <begin position="25"/>
        <end position="109"/>
    </location>
</feature>
<dbReference type="AlphaFoldDB" id="A0A7C9DQH9"/>
<accession>A0A7C9DQH9</accession>
<keyword evidence="1" id="KW-0732">Signal</keyword>
<reference evidence="2" key="1">
    <citation type="journal article" date="2013" name="J. Plant Res.">
        <title>Effect of fungi and light on seed germination of three Opuntia species from semiarid lands of central Mexico.</title>
        <authorList>
            <person name="Delgado-Sanchez P."/>
            <person name="Jimenez-Bremont J.F."/>
            <person name="Guerrero-Gonzalez Mde L."/>
            <person name="Flores J."/>
        </authorList>
    </citation>
    <scope>NUCLEOTIDE SEQUENCE</scope>
    <source>
        <tissue evidence="2">Cladode</tissue>
    </source>
</reference>
<sequence length="109" mass="11661">MSISNSCNFWVVSFIASSICPSSAVNFSIWICCSSFSAANDLASEATRPASLKFLAAAATFFSASSSATLLSMKSILCFRAAFCCWMLDFLEASSCKEALATNISCLRF</sequence>
<evidence type="ECO:0000256" key="1">
    <source>
        <dbReference type="SAM" id="SignalP"/>
    </source>
</evidence>
<organism evidence="2">
    <name type="scientific">Opuntia streptacantha</name>
    <name type="common">Prickly pear cactus</name>
    <name type="synonym">Opuntia cardona</name>
    <dbReference type="NCBI Taxonomy" id="393608"/>
    <lineage>
        <taxon>Eukaryota</taxon>
        <taxon>Viridiplantae</taxon>
        <taxon>Streptophyta</taxon>
        <taxon>Embryophyta</taxon>
        <taxon>Tracheophyta</taxon>
        <taxon>Spermatophyta</taxon>
        <taxon>Magnoliopsida</taxon>
        <taxon>eudicotyledons</taxon>
        <taxon>Gunneridae</taxon>
        <taxon>Pentapetalae</taxon>
        <taxon>Caryophyllales</taxon>
        <taxon>Cactineae</taxon>
        <taxon>Cactaceae</taxon>
        <taxon>Opuntioideae</taxon>
        <taxon>Opuntia</taxon>
    </lineage>
</organism>
<name>A0A7C9DQH9_OPUST</name>
<feature type="signal peptide" evidence="1">
    <location>
        <begin position="1"/>
        <end position="24"/>
    </location>
</feature>
<dbReference type="EMBL" id="GISG01128989">
    <property type="protein sequence ID" value="MBA4642549.1"/>
    <property type="molecule type" value="Transcribed_RNA"/>
</dbReference>
<proteinExistence type="predicted"/>
<protein>
    <recommendedName>
        <fullName evidence="3">Secreted protein</fullName>
    </recommendedName>
</protein>
<evidence type="ECO:0000313" key="2">
    <source>
        <dbReference type="EMBL" id="MBA4642549.1"/>
    </source>
</evidence>